<reference evidence="1" key="1">
    <citation type="journal article" date="2021" name="Nat. Commun.">
        <title>Genetic determinants of endophytism in the Arabidopsis root mycobiome.</title>
        <authorList>
            <person name="Mesny F."/>
            <person name="Miyauchi S."/>
            <person name="Thiergart T."/>
            <person name="Pickel B."/>
            <person name="Atanasova L."/>
            <person name="Karlsson M."/>
            <person name="Huettel B."/>
            <person name="Barry K.W."/>
            <person name="Haridas S."/>
            <person name="Chen C."/>
            <person name="Bauer D."/>
            <person name="Andreopoulos W."/>
            <person name="Pangilinan J."/>
            <person name="LaButti K."/>
            <person name="Riley R."/>
            <person name="Lipzen A."/>
            <person name="Clum A."/>
            <person name="Drula E."/>
            <person name="Henrissat B."/>
            <person name="Kohler A."/>
            <person name="Grigoriev I.V."/>
            <person name="Martin F.M."/>
            <person name="Hacquard S."/>
        </authorList>
    </citation>
    <scope>NUCLEOTIDE SEQUENCE</scope>
    <source>
        <strain evidence="1">MPI-CAGE-AT-0021</strain>
    </source>
</reference>
<organism evidence="1 2">
    <name type="scientific">Dactylonectria estremocensis</name>
    <dbReference type="NCBI Taxonomy" id="1079267"/>
    <lineage>
        <taxon>Eukaryota</taxon>
        <taxon>Fungi</taxon>
        <taxon>Dikarya</taxon>
        <taxon>Ascomycota</taxon>
        <taxon>Pezizomycotina</taxon>
        <taxon>Sordariomycetes</taxon>
        <taxon>Hypocreomycetidae</taxon>
        <taxon>Hypocreales</taxon>
        <taxon>Nectriaceae</taxon>
        <taxon>Dactylonectria</taxon>
    </lineage>
</organism>
<name>A0A9P9ER34_9HYPO</name>
<dbReference type="AlphaFoldDB" id="A0A9P9ER34"/>
<sequence>MCYRLSALGSSSGAANNSSTLSDSKTEFFSGLSNILLLDTSSQYYWESDLVAISLNDTAVNNYYDCLQKGWFGQAIRERYAFDGQVLDNGTVNGTDMLIDDLILSESEEYLEENDDRIAESQVAFRQAVAWNATDTTLDPGRDLLEKIFQVFQEYSPLVKRSGEYETTYRKKVRSL</sequence>
<keyword evidence="2" id="KW-1185">Reference proteome</keyword>
<dbReference type="OrthoDB" id="3901509at2759"/>
<dbReference type="EMBL" id="JAGMUU010000009">
    <property type="protein sequence ID" value="KAH7145448.1"/>
    <property type="molecule type" value="Genomic_DNA"/>
</dbReference>
<accession>A0A9P9ER34</accession>
<evidence type="ECO:0000313" key="1">
    <source>
        <dbReference type="EMBL" id="KAH7145448.1"/>
    </source>
</evidence>
<dbReference type="Proteomes" id="UP000717696">
    <property type="component" value="Unassembled WGS sequence"/>
</dbReference>
<protein>
    <submittedName>
        <fullName evidence="1">Uncharacterized protein</fullName>
    </submittedName>
</protein>
<comment type="caution">
    <text evidence="1">The sequence shown here is derived from an EMBL/GenBank/DDBJ whole genome shotgun (WGS) entry which is preliminary data.</text>
</comment>
<proteinExistence type="predicted"/>
<evidence type="ECO:0000313" key="2">
    <source>
        <dbReference type="Proteomes" id="UP000717696"/>
    </source>
</evidence>
<gene>
    <name evidence="1" type="ORF">B0J13DRAFT_524986</name>
</gene>